<dbReference type="Pfam" id="PF07973">
    <property type="entry name" value="tRNA_SAD"/>
    <property type="match status" value="1"/>
</dbReference>
<evidence type="ECO:0000256" key="11">
    <source>
        <dbReference type="ARBA" id="ARBA00023146"/>
    </source>
</evidence>
<dbReference type="SUPFAM" id="SSF55186">
    <property type="entry name" value="ThrRS/AlaRS common domain"/>
    <property type="match status" value="1"/>
</dbReference>
<evidence type="ECO:0000256" key="5">
    <source>
        <dbReference type="ARBA" id="ARBA00022723"/>
    </source>
</evidence>
<evidence type="ECO:0000256" key="4">
    <source>
        <dbReference type="ARBA" id="ARBA00022598"/>
    </source>
</evidence>
<evidence type="ECO:0000256" key="10">
    <source>
        <dbReference type="ARBA" id="ARBA00022917"/>
    </source>
</evidence>
<dbReference type="SUPFAM" id="SSF52954">
    <property type="entry name" value="Class II aaRS ABD-related"/>
    <property type="match status" value="1"/>
</dbReference>
<evidence type="ECO:0000256" key="2">
    <source>
        <dbReference type="ARBA" id="ARBA00013163"/>
    </source>
</evidence>
<accession>A0A2M7XM23</accession>
<evidence type="ECO:0000259" key="14">
    <source>
        <dbReference type="PROSITE" id="PS50862"/>
    </source>
</evidence>
<dbReference type="GO" id="GO:0004829">
    <property type="term" value="F:threonine-tRNA ligase activity"/>
    <property type="evidence" value="ECO:0007669"/>
    <property type="project" value="UniProtKB-UniRule"/>
</dbReference>
<dbReference type="Pfam" id="PF03129">
    <property type="entry name" value="HGTP_anticodon"/>
    <property type="match status" value="1"/>
</dbReference>
<name>A0A2M7XM23_9BACT</name>
<dbReference type="GO" id="GO:0005524">
    <property type="term" value="F:ATP binding"/>
    <property type="evidence" value="ECO:0007669"/>
    <property type="project" value="UniProtKB-KW"/>
</dbReference>
<dbReference type="Gene3D" id="3.40.50.800">
    <property type="entry name" value="Anticodon-binding domain"/>
    <property type="match status" value="1"/>
</dbReference>
<feature type="non-terminal residue" evidence="15">
    <location>
        <position position="1"/>
    </location>
</feature>
<keyword evidence="9" id="KW-0694">RNA-binding</keyword>
<evidence type="ECO:0000313" key="16">
    <source>
        <dbReference type="Proteomes" id="UP000230062"/>
    </source>
</evidence>
<dbReference type="PANTHER" id="PTHR11451">
    <property type="entry name" value="THREONINE-TRNA LIGASE"/>
    <property type="match status" value="1"/>
</dbReference>
<dbReference type="EC" id="6.1.1.3" evidence="2 13"/>
<dbReference type="InterPro" id="IPR045864">
    <property type="entry name" value="aa-tRNA-synth_II/BPL/LPL"/>
</dbReference>
<dbReference type="PRINTS" id="PR01047">
    <property type="entry name" value="TRNASYNTHTHR"/>
</dbReference>
<dbReference type="EMBL" id="PFWP01000023">
    <property type="protein sequence ID" value="PJA49862.1"/>
    <property type="molecule type" value="Genomic_DNA"/>
</dbReference>
<dbReference type="GO" id="GO:0005737">
    <property type="term" value="C:cytoplasm"/>
    <property type="evidence" value="ECO:0007669"/>
    <property type="project" value="UniProtKB-UniRule"/>
</dbReference>
<evidence type="ECO:0000256" key="12">
    <source>
        <dbReference type="ARBA" id="ARBA00049515"/>
    </source>
</evidence>
<proteinExistence type="inferred from homology"/>
<dbReference type="GO" id="GO:0006435">
    <property type="term" value="P:threonyl-tRNA aminoacylation"/>
    <property type="evidence" value="ECO:0007669"/>
    <property type="project" value="UniProtKB-UniRule"/>
</dbReference>
<comment type="catalytic activity">
    <reaction evidence="12">
        <text>tRNA(Thr) + L-threonine + ATP = L-threonyl-tRNA(Thr) + AMP + diphosphate + H(+)</text>
        <dbReference type="Rhea" id="RHEA:24624"/>
        <dbReference type="Rhea" id="RHEA-COMP:9670"/>
        <dbReference type="Rhea" id="RHEA-COMP:9704"/>
        <dbReference type="ChEBI" id="CHEBI:15378"/>
        <dbReference type="ChEBI" id="CHEBI:30616"/>
        <dbReference type="ChEBI" id="CHEBI:33019"/>
        <dbReference type="ChEBI" id="CHEBI:57926"/>
        <dbReference type="ChEBI" id="CHEBI:78442"/>
        <dbReference type="ChEBI" id="CHEBI:78534"/>
        <dbReference type="ChEBI" id="CHEBI:456215"/>
        <dbReference type="EC" id="6.1.1.3"/>
    </reaction>
</comment>
<keyword evidence="8" id="KW-0067">ATP-binding</keyword>
<evidence type="ECO:0000256" key="13">
    <source>
        <dbReference type="NCBIfam" id="TIGR00418"/>
    </source>
</evidence>
<dbReference type="InterPro" id="IPR047246">
    <property type="entry name" value="ThrRS_anticodon"/>
</dbReference>
<dbReference type="FunFam" id="3.30.54.20:FF:000002">
    <property type="entry name" value="Threonine--tRNA ligase"/>
    <property type="match status" value="1"/>
</dbReference>
<dbReference type="FunFam" id="3.30.930.10:FF:000002">
    <property type="entry name" value="Threonine--tRNA ligase"/>
    <property type="match status" value="1"/>
</dbReference>
<dbReference type="CDD" id="cd00771">
    <property type="entry name" value="ThrRS_core"/>
    <property type="match status" value="1"/>
</dbReference>
<dbReference type="InterPro" id="IPR006195">
    <property type="entry name" value="aa-tRNA-synth_II"/>
</dbReference>
<dbReference type="InterPro" id="IPR036621">
    <property type="entry name" value="Anticodon-bd_dom_sf"/>
</dbReference>
<evidence type="ECO:0000256" key="8">
    <source>
        <dbReference type="ARBA" id="ARBA00022840"/>
    </source>
</evidence>
<feature type="domain" description="Aminoacyl-transfer RNA synthetases class-II family profile" evidence="14">
    <location>
        <begin position="161"/>
        <end position="436"/>
    </location>
</feature>
<dbReference type="InterPro" id="IPR018163">
    <property type="entry name" value="Thr/Ala-tRNA-synth_IIc_edit"/>
</dbReference>
<dbReference type="InterPro" id="IPR002314">
    <property type="entry name" value="aa-tRNA-synt_IIb"/>
</dbReference>
<keyword evidence="7" id="KW-0862">Zinc</keyword>
<evidence type="ECO:0000256" key="7">
    <source>
        <dbReference type="ARBA" id="ARBA00022833"/>
    </source>
</evidence>
<keyword evidence="10" id="KW-0648">Protein biosynthesis</keyword>
<dbReference type="GO" id="GO:0000049">
    <property type="term" value="F:tRNA binding"/>
    <property type="evidence" value="ECO:0007669"/>
    <property type="project" value="UniProtKB-KW"/>
</dbReference>
<dbReference type="PANTHER" id="PTHR11451:SF44">
    <property type="entry name" value="THREONINE--TRNA LIGASE, CHLOROPLASTIC_MITOCHONDRIAL 2"/>
    <property type="match status" value="1"/>
</dbReference>
<protein>
    <recommendedName>
        <fullName evidence="2 13">Threonine--tRNA ligase</fullName>
        <ecNumber evidence="2 13">6.1.1.3</ecNumber>
    </recommendedName>
</protein>
<dbReference type="InterPro" id="IPR004154">
    <property type="entry name" value="Anticodon-bd"/>
</dbReference>
<dbReference type="Pfam" id="PF00587">
    <property type="entry name" value="tRNA-synt_2b"/>
    <property type="match status" value="1"/>
</dbReference>
<comment type="caution">
    <text evidence="15">The sequence shown here is derived from an EMBL/GenBank/DDBJ whole genome shotgun (WGS) entry which is preliminary data.</text>
</comment>
<reference evidence="16" key="1">
    <citation type="submission" date="2017-09" db="EMBL/GenBank/DDBJ databases">
        <title>Depth-based differentiation of microbial function through sediment-hosted aquifers and enrichment of novel symbionts in the deep terrestrial subsurface.</title>
        <authorList>
            <person name="Probst A.J."/>
            <person name="Ladd B."/>
            <person name="Jarett J.K."/>
            <person name="Geller-Mcgrath D.E."/>
            <person name="Sieber C.M.K."/>
            <person name="Emerson J.B."/>
            <person name="Anantharaman K."/>
            <person name="Thomas B.C."/>
            <person name="Malmstrom R."/>
            <person name="Stieglmeier M."/>
            <person name="Klingl A."/>
            <person name="Woyke T."/>
            <person name="Ryan C.M."/>
            <person name="Banfield J.F."/>
        </authorList>
    </citation>
    <scope>NUCLEOTIDE SEQUENCE [LARGE SCALE GENOMIC DNA]</scope>
</reference>
<comment type="similarity">
    <text evidence="1">Belongs to the class-II aminoacyl-tRNA synthetase family.</text>
</comment>
<dbReference type="AlphaFoldDB" id="A0A2M7XM23"/>
<evidence type="ECO:0000256" key="3">
    <source>
        <dbReference type="ARBA" id="ARBA00022555"/>
    </source>
</evidence>
<organism evidence="15 16">
    <name type="scientific">Candidatus Shapirobacteria bacterium CG_4_9_14_3_um_filter_39_13</name>
    <dbReference type="NCBI Taxonomy" id="1974479"/>
    <lineage>
        <taxon>Bacteria</taxon>
        <taxon>Candidatus Shapironibacteriota</taxon>
    </lineage>
</organism>
<gene>
    <name evidence="15" type="ORF">CO169_00750</name>
</gene>
<keyword evidence="11" id="KW-0030">Aminoacyl-tRNA synthetase</keyword>
<dbReference type="InterPro" id="IPR033728">
    <property type="entry name" value="ThrRS_core"/>
</dbReference>
<dbReference type="GO" id="GO:0046872">
    <property type="term" value="F:metal ion binding"/>
    <property type="evidence" value="ECO:0007669"/>
    <property type="project" value="UniProtKB-KW"/>
</dbReference>
<dbReference type="FunFam" id="3.40.50.800:FF:000001">
    <property type="entry name" value="Threonine--tRNA ligase"/>
    <property type="match status" value="1"/>
</dbReference>
<dbReference type="Gene3D" id="3.30.930.10">
    <property type="entry name" value="Bira Bifunctional Protein, Domain 2"/>
    <property type="match status" value="1"/>
</dbReference>
<dbReference type="PROSITE" id="PS50862">
    <property type="entry name" value="AA_TRNA_LIGASE_II"/>
    <property type="match status" value="1"/>
</dbReference>
<evidence type="ECO:0000313" key="15">
    <source>
        <dbReference type="EMBL" id="PJA49862.1"/>
    </source>
</evidence>
<dbReference type="SMART" id="SM00863">
    <property type="entry name" value="tRNA_SAD"/>
    <property type="match status" value="1"/>
</dbReference>
<sequence length="540" mass="62543">EEKDLEKISTSMSQIIKEKLPFIKKEVTIEAAKKIFKDQPYKLELIEELVKEGNKKVSLYQSGEFIDLCRGPHLANTAQIGPFKLFSIAGAYWRGSEKNKMLTRIYGTCFQTVKELEKYLWQIEEAKKRDHRKLNQFLKLYFLSDDIGPGLATLLPNGTIIAEELEKWAKETEKKWGYTHVLTPHIAKEELFKKTGHIPYYAASMYPPMRMEEKGEGEKGVYYLKPMNCSMHCLVFKSQPRSYRDLPLRIAEYGTVYRYEKTGELFGLMRVRGPIHQNDAHIFCSEEQAEEEFQKVMALHQYYYDSLGLTKEDYYLSFAIKGKNDENKYLGDKKMWARAEKITLAYIKKSKIPYEVEEGEAAFYGPKIDFNIRTVTGKVFSASTNQLDFFIPKAFGLKYTDKDGKEKTPVCIHRAPLGSHVRFLAFLTEHFAGAFPVWLSPLQTIVIPITDKHHDYGQKMVDELLGKNIRIELDNRNETTSAKIRDAELQKIPYILVVGDKEIKNKSVNVRVRGEKVLGEMALEKFIKLIQEDIDKKRQV</sequence>
<keyword evidence="6" id="KW-0547">Nucleotide-binding</keyword>
<dbReference type="Proteomes" id="UP000230062">
    <property type="component" value="Unassembled WGS sequence"/>
</dbReference>
<dbReference type="InterPro" id="IPR002320">
    <property type="entry name" value="Thr-tRNA-ligase_IIa"/>
</dbReference>
<evidence type="ECO:0000256" key="9">
    <source>
        <dbReference type="ARBA" id="ARBA00022884"/>
    </source>
</evidence>
<dbReference type="HAMAP" id="MF_00184">
    <property type="entry name" value="Thr_tRNA_synth"/>
    <property type="match status" value="1"/>
</dbReference>
<dbReference type="InterPro" id="IPR012947">
    <property type="entry name" value="tRNA_SAD"/>
</dbReference>
<keyword evidence="5" id="KW-0479">Metal-binding</keyword>
<dbReference type="Gene3D" id="3.30.980.10">
    <property type="entry name" value="Threonyl-trna Synthetase, Chain A, domain 2"/>
    <property type="match status" value="1"/>
</dbReference>
<keyword evidence="4 15" id="KW-0436">Ligase</keyword>
<keyword evidence="3" id="KW-0820">tRNA-binding</keyword>
<dbReference type="SUPFAM" id="SSF55681">
    <property type="entry name" value="Class II aaRS and biotin synthetases"/>
    <property type="match status" value="1"/>
</dbReference>
<dbReference type="NCBIfam" id="TIGR00418">
    <property type="entry name" value="thrS"/>
    <property type="match status" value="1"/>
</dbReference>
<dbReference type="CDD" id="cd00860">
    <property type="entry name" value="ThrRS_anticodon"/>
    <property type="match status" value="1"/>
</dbReference>
<evidence type="ECO:0000256" key="1">
    <source>
        <dbReference type="ARBA" id="ARBA00008226"/>
    </source>
</evidence>
<evidence type="ECO:0000256" key="6">
    <source>
        <dbReference type="ARBA" id="ARBA00022741"/>
    </source>
</evidence>